<dbReference type="Proteomes" id="UP000288096">
    <property type="component" value="Unassembled WGS sequence"/>
</dbReference>
<proteinExistence type="predicted"/>
<gene>
    <name evidence="1" type="ORF">DENIS_1541</name>
</gene>
<dbReference type="EMBL" id="BEXT01000001">
    <property type="protein sequence ID" value="GBC60584.1"/>
    <property type="molecule type" value="Genomic_DNA"/>
</dbReference>
<evidence type="ECO:0000313" key="2">
    <source>
        <dbReference type="Proteomes" id="UP000288096"/>
    </source>
</evidence>
<reference evidence="2" key="1">
    <citation type="submission" date="2017-11" db="EMBL/GenBank/DDBJ databases">
        <authorList>
            <person name="Watanabe M."/>
            <person name="Kojima H."/>
        </authorList>
    </citation>
    <scope>NUCLEOTIDE SEQUENCE [LARGE SCALE GENOMIC DNA]</scope>
    <source>
        <strain evidence="2">Tokyo 01</strain>
    </source>
</reference>
<reference evidence="2" key="2">
    <citation type="submission" date="2019-01" db="EMBL/GenBank/DDBJ databases">
        <title>Genome sequence of Desulfonema ishimotonii strain Tokyo 01.</title>
        <authorList>
            <person name="Fukui M."/>
        </authorList>
    </citation>
    <scope>NUCLEOTIDE SEQUENCE [LARGE SCALE GENOMIC DNA]</scope>
    <source>
        <strain evidence="2">Tokyo 01</strain>
    </source>
</reference>
<evidence type="ECO:0000313" key="1">
    <source>
        <dbReference type="EMBL" id="GBC60584.1"/>
    </source>
</evidence>
<dbReference type="AlphaFoldDB" id="A0A401FUF8"/>
<dbReference type="InterPro" id="IPR012349">
    <property type="entry name" value="Split_barrel_FMN-bd"/>
</dbReference>
<organism evidence="1 2">
    <name type="scientific">Desulfonema ishimotonii</name>
    <dbReference type="NCBI Taxonomy" id="45657"/>
    <lineage>
        <taxon>Bacteria</taxon>
        <taxon>Pseudomonadati</taxon>
        <taxon>Thermodesulfobacteriota</taxon>
        <taxon>Desulfobacteria</taxon>
        <taxon>Desulfobacterales</taxon>
        <taxon>Desulfococcaceae</taxon>
        <taxon>Desulfonema</taxon>
    </lineage>
</organism>
<dbReference type="RefSeq" id="WP_166404966.1">
    <property type="nucleotide sequence ID" value="NZ_BEXT01000001.1"/>
</dbReference>
<accession>A0A401FUF8</accession>
<dbReference type="Gene3D" id="2.30.110.10">
    <property type="entry name" value="Electron Transport, Fmn-binding Protein, Chain A"/>
    <property type="match status" value="1"/>
</dbReference>
<keyword evidence="2" id="KW-1185">Reference proteome</keyword>
<name>A0A401FUF8_9BACT</name>
<protein>
    <submittedName>
        <fullName evidence="1">Flavin reductase</fullName>
    </submittedName>
</protein>
<sequence>MTDGKPDVKKLDLIVLTMPDNRYRTLGEYVGDAWGIGKEMKKEKGA</sequence>
<comment type="caution">
    <text evidence="1">The sequence shown here is derived from an EMBL/GenBank/DDBJ whole genome shotgun (WGS) entry which is preliminary data.</text>
</comment>